<feature type="transmembrane region" description="Helical" evidence="6">
    <location>
        <begin position="246"/>
        <end position="273"/>
    </location>
</feature>
<protein>
    <submittedName>
        <fullName evidence="9">ABC transporter permease</fullName>
    </submittedName>
</protein>
<keyword evidence="5 6" id="KW-0472">Membrane</keyword>
<gene>
    <name evidence="9" type="ORF">ENU08_01925</name>
    <name evidence="8" type="ORF">ENU41_02385</name>
</gene>
<dbReference type="GO" id="GO:0005886">
    <property type="term" value="C:plasma membrane"/>
    <property type="evidence" value="ECO:0007669"/>
    <property type="project" value="UniProtKB-SubCell"/>
</dbReference>
<feature type="transmembrane region" description="Helical" evidence="6">
    <location>
        <begin position="192"/>
        <end position="225"/>
    </location>
</feature>
<organism evidence="9">
    <name type="scientific">Ignisphaera aggregans</name>
    <dbReference type="NCBI Taxonomy" id="334771"/>
    <lineage>
        <taxon>Archaea</taxon>
        <taxon>Thermoproteota</taxon>
        <taxon>Thermoprotei</taxon>
        <taxon>Desulfurococcales</taxon>
        <taxon>Desulfurococcaceae</taxon>
        <taxon>Ignisphaera</taxon>
    </lineage>
</organism>
<feature type="transmembrane region" description="Helical" evidence="6">
    <location>
        <begin position="301"/>
        <end position="323"/>
    </location>
</feature>
<proteinExistence type="predicted"/>
<dbReference type="EMBL" id="DTCK01000013">
    <property type="protein sequence ID" value="HGQ35512.1"/>
    <property type="molecule type" value="Genomic_DNA"/>
</dbReference>
<dbReference type="PANTHER" id="PTHR30294:SF29">
    <property type="entry name" value="MULTIDRUG ABC TRANSPORTER PERMEASE YBHS-RELATED"/>
    <property type="match status" value="1"/>
</dbReference>
<feature type="transmembrane region" description="Helical" evidence="6">
    <location>
        <begin position="21"/>
        <end position="39"/>
    </location>
</feature>
<evidence type="ECO:0000256" key="3">
    <source>
        <dbReference type="ARBA" id="ARBA00022692"/>
    </source>
</evidence>
<dbReference type="GO" id="GO:0140359">
    <property type="term" value="F:ABC-type transporter activity"/>
    <property type="evidence" value="ECO:0007669"/>
    <property type="project" value="InterPro"/>
</dbReference>
<dbReference type="InterPro" id="IPR013525">
    <property type="entry name" value="ABC2_TM"/>
</dbReference>
<comment type="caution">
    <text evidence="9">The sequence shown here is derived from an EMBL/GenBank/DDBJ whole genome shotgun (WGS) entry which is preliminary data.</text>
</comment>
<evidence type="ECO:0000259" key="7">
    <source>
        <dbReference type="Pfam" id="PF12698"/>
    </source>
</evidence>
<feature type="transmembrane region" description="Helical" evidence="6">
    <location>
        <begin position="386"/>
        <end position="406"/>
    </location>
</feature>
<keyword evidence="2" id="KW-1003">Cell membrane</keyword>
<dbReference type="PANTHER" id="PTHR30294">
    <property type="entry name" value="MEMBRANE COMPONENT OF ABC TRANSPORTER YHHJ-RELATED"/>
    <property type="match status" value="1"/>
</dbReference>
<evidence type="ECO:0000256" key="4">
    <source>
        <dbReference type="ARBA" id="ARBA00022989"/>
    </source>
</evidence>
<dbReference type="EMBL" id="DTBD01000013">
    <property type="protein sequence ID" value="HGQ63986.1"/>
    <property type="molecule type" value="Genomic_DNA"/>
</dbReference>
<name>A0A7C4NLP9_9CREN</name>
<reference evidence="9" key="1">
    <citation type="journal article" date="2020" name="mSystems">
        <title>Genome- and Community-Level Interaction Insights into Carbon Utilization and Element Cycling Functions of Hydrothermarchaeota in Hydrothermal Sediment.</title>
        <authorList>
            <person name="Zhou Z."/>
            <person name="Liu Y."/>
            <person name="Xu W."/>
            <person name="Pan J."/>
            <person name="Luo Z.H."/>
            <person name="Li M."/>
        </authorList>
    </citation>
    <scope>NUCLEOTIDE SEQUENCE [LARGE SCALE GENOMIC DNA]</scope>
    <source>
        <strain evidence="9">SpSt-637</strain>
        <strain evidence="8">SpSt-667</strain>
    </source>
</reference>
<feature type="transmembrane region" description="Helical" evidence="6">
    <location>
        <begin position="335"/>
        <end position="354"/>
    </location>
</feature>
<sequence>MSFWLFVVKEFKSMARDPKMLIAMIVIPLILMFIVYGFIGQATIQQIQQAIKESGIVAVLDIDKDVYSSMFISFLNNLGLIVKIVETNDVANISSIMNRIDAKVLYVIPRGFSFNISNSLQTSISTYVKIESLTIGEGSIVEVANRYISLFNRFLLTVLAKEKGVPEQFVAGIVSSSTRGLLASKIIEDPQMFFGIITMGSLFIPLIILLLLLFAAQLVATGIAIEKEEKMFETLLSLPISRMSVIGAKLFVSFMISIVYMIIYSLALFQLLLGRIFEVMIPVEQVSGYNIMVAYAMPSEVIPYMLANIIGLALFMVSIALLLSLFAEDVRTAQAIIGNIIGPSVILVYLPMFIDVSSHSVKTILSLIPIANTVFLPKLALLQDSISLILASISNIIYGIFVFIIIRRIVNSETIFTLKLFRRKKTPT</sequence>
<evidence type="ECO:0000256" key="5">
    <source>
        <dbReference type="ARBA" id="ARBA00023136"/>
    </source>
</evidence>
<evidence type="ECO:0000256" key="6">
    <source>
        <dbReference type="SAM" id="Phobius"/>
    </source>
</evidence>
<evidence type="ECO:0000313" key="8">
    <source>
        <dbReference type="EMBL" id="HGQ35512.1"/>
    </source>
</evidence>
<evidence type="ECO:0000256" key="2">
    <source>
        <dbReference type="ARBA" id="ARBA00022475"/>
    </source>
</evidence>
<accession>A0A7C4NLP9</accession>
<comment type="subcellular location">
    <subcellularLocation>
        <location evidence="1">Cell membrane</location>
        <topology evidence="1">Multi-pass membrane protein</topology>
    </subcellularLocation>
</comment>
<dbReference type="Gene3D" id="3.40.1710.10">
    <property type="entry name" value="abc type-2 transporter like domain"/>
    <property type="match status" value="1"/>
</dbReference>
<dbReference type="InterPro" id="IPR051449">
    <property type="entry name" value="ABC-2_transporter_component"/>
</dbReference>
<dbReference type="Pfam" id="PF12698">
    <property type="entry name" value="ABC2_membrane_3"/>
    <property type="match status" value="1"/>
</dbReference>
<feature type="domain" description="ABC-2 type transporter transmembrane" evidence="7">
    <location>
        <begin position="19"/>
        <end position="406"/>
    </location>
</feature>
<keyword evidence="3 6" id="KW-0812">Transmembrane</keyword>
<dbReference type="AlphaFoldDB" id="A0A7C4NLP9"/>
<keyword evidence="4 6" id="KW-1133">Transmembrane helix</keyword>
<evidence type="ECO:0000313" key="9">
    <source>
        <dbReference type="EMBL" id="HGQ63986.1"/>
    </source>
</evidence>
<evidence type="ECO:0000256" key="1">
    <source>
        <dbReference type="ARBA" id="ARBA00004651"/>
    </source>
</evidence>